<dbReference type="PANTHER" id="PTHR22777">
    <property type="entry name" value="HEMOLYSIN-RELATED"/>
    <property type="match status" value="1"/>
</dbReference>
<keyword evidence="4 8" id="KW-1133">Transmembrane helix</keyword>
<keyword evidence="5 7" id="KW-0129">CBS domain</keyword>
<dbReference type="PROSITE" id="PS51846">
    <property type="entry name" value="CNNM"/>
    <property type="match status" value="1"/>
</dbReference>
<evidence type="ECO:0000256" key="8">
    <source>
        <dbReference type="SAM" id="Phobius"/>
    </source>
</evidence>
<feature type="transmembrane region" description="Helical" evidence="8">
    <location>
        <begin position="113"/>
        <end position="135"/>
    </location>
</feature>
<dbReference type="RefSeq" id="WP_089673920.1">
    <property type="nucleotide sequence ID" value="NZ_CP024845.1"/>
</dbReference>
<keyword evidence="12" id="KW-1185">Reference proteome</keyword>
<dbReference type="FunFam" id="3.10.580.10:FF:000002">
    <property type="entry name" value="Magnesium/cobalt efflux protein CorC"/>
    <property type="match status" value="1"/>
</dbReference>
<dbReference type="PROSITE" id="PS51371">
    <property type="entry name" value="CBS"/>
    <property type="match status" value="2"/>
</dbReference>
<dbReference type="Pfam" id="PF01595">
    <property type="entry name" value="CNNM"/>
    <property type="match status" value="1"/>
</dbReference>
<dbReference type="KEGG" id="hae:halTADL_1426"/>
<keyword evidence="2 8" id="KW-0812">Transmembrane</keyword>
<feature type="domain" description="CNNM transmembrane" evidence="10">
    <location>
        <begin position="28"/>
        <end position="217"/>
    </location>
</feature>
<dbReference type="InterPro" id="IPR044751">
    <property type="entry name" value="Ion_transp-like_CBS"/>
</dbReference>
<feature type="transmembrane region" description="Helical" evidence="8">
    <location>
        <begin position="31"/>
        <end position="49"/>
    </location>
</feature>
<evidence type="ECO:0000259" key="9">
    <source>
        <dbReference type="PROSITE" id="PS51371"/>
    </source>
</evidence>
<organism evidence="11 12">
    <name type="scientific">Halohasta litchfieldiae</name>
    <dbReference type="NCBI Taxonomy" id="1073996"/>
    <lineage>
        <taxon>Archaea</taxon>
        <taxon>Methanobacteriati</taxon>
        <taxon>Methanobacteriota</taxon>
        <taxon>Stenosarchaea group</taxon>
        <taxon>Halobacteria</taxon>
        <taxon>Halobacteriales</taxon>
        <taxon>Haloferacaceae</taxon>
        <taxon>Halohasta</taxon>
    </lineage>
</organism>
<dbReference type="Pfam" id="PF00571">
    <property type="entry name" value="CBS"/>
    <property type="match status" value="2"/>
</dbReference>
<reference evidence="11 12" key="1">
    <citation type="submission" date="2016-10" db="EMBL/GenBank/DDBJ databases">
        <authorList>
            <person name="de Groot N.N."/>
        </authorList>
    </citation>
    <scope>NUCLEOTIDE SEQUENCE [LARGE SCALE GENOMIC DNA]</scope>
    <source>
        <strain evidence="11 12">DSM 22187</strain>
    </source>
</reference>
<dbReference type="OrthoDB" id="9671at2157"/>
<evidence type="ECO:0000313" key="12">
    <source>
        <dbReference type="Proteomes" id="UP000198888"/>
    </source>
</evidence>
<dbReference type="InterPro" id="IPR002550">
    <property type="entry name" value="CNNM"/>
</dbReference>
<evidence type="ECO:0000256" key="1">
    <source>
        <dbReference type="ARBA" id="ARBA00004141"/>
    </source>
</evidence>
<evidence type="ECO:0000256" key="7">
    <source>
        <dbReference type="PROSITE-ProRule" id="PRU00703"/>
    </source>
</evidence>
<evidence type="ECO:0000313" key="11">
    <source>
        <dbReference type="EMBL" id="SEJ35652.1"/>
    </source>
</evidence>
<dbReference type="InterPro" id="IPR016169">
    <property type="entry name" value="FAD-bd_PCMH_sub2"/>
</dbReference>
<name>A0A1H6YEP3_9EURY</name>
<dbReference type="CDD" id="cd04590">
    <property type="entry name" value="CBS_pair_CorC_HlyC_assoc"/>
    <property type="match status" value="1"/>
</dbReference>
<feature type="domain" description="CBS" evidence="9">
    <location>
        <begin position="301"/>
        <end position="360"/>
    </location>
</feature>
<comment type="subcellular location">
    <subcellularLocation>
        <location evidence="1">Membrane</location>
        <topology evidence="1">Multi-pass membrane protein</topology>
    </subcellularLocation>
</comment>
<evidence type="ECO:0000259" key="10">
    <source>
        <dbReference type="PROSITE" id="PS51846"/>
    </source>
</evidence>
<accession>A0A2H4Q1F8</accession>
<evidence type="ECO:0000256" key="5">
    <source>
        <dbReference type="ARBA" id="ARBA00023122"/>
    </source>
</evidence>
<evidence type="ECO:0000256" key="6">
    <source>
        <dbReference type="ARBA" id="ARBA00023136"/>
    </source>
</evidence>
<sequence>MMLPVPTAVLEASITLTTIPVIGVELGQTEITALGILMILTLLVGSGFFSSSEIALFSLPTYQIDAMVEEGKLGAQAVKSLKEDPHRLLVTILVGNNMVNITMSSISTTLVGLYFDAGTAVIISSLGITSMVLIFGESAPKSYAVENTELHARRVARGLKIVEKVLWPLITLFYYLTRVVNKIAGGSASIESTYVTRDEIRNIIKTGEREGILDEEERQILQRTLRFTDASAKEVMTPRLDMAAVSKDATVKEAIETCMRSRHARLPAYADSLDNVIGIFDIRELEDSNYDDFSDLKVEDVVASTLYVPESKKVDDLLAEMRENRMHMVMVIDEFGATEGLITMEDVLEEIVGEILVGDEEHPIEFVDDNEILVQGEVNIHEVNEALDIDLPEGEEFETIAGFIFNLAGRLVEQDEVFDYENVKLRAEKLEETRIKEVRVTVERDTVESVEDEVPATEDEME</sequence>
<dbReference type="STRING" id="1073996.SAMN05444271_15511"/>
<evidence type="ECO:0000256" key="3">
    <source>
        <dbReference type="ARBA" id="ARBA00022737"/>
    </source>
</evidence>
<dbReference type="Gene3D" id="3.30.465.10">
    <property type="match status" value="1"/>
</dbReference>
<dbReference type="InterPro" id="IPR000644">
    <property type="entry name" value="CBS_dom"/>
</dbReference>
<dbReference type="Proteomes" id="UP000198888">
    <property type="component" value="Unassembled WGS sequence"/>
</dbReference>
<accession>A0A1H6YEP3</accession>
<gene>
    <name evidence="11" type="ORF">SAMN05444271_15511</name>
</gene>
<dbReference type="Pfam" id="PF03471">
    <property type="entry name" value="CorC_HlyC"/>
    <property type="match status" value="1"/>
</dbReference>
<dbReference type="InterPro" id="IPR036318">
    <property type="entry name" value="FAD-bd_PCMH-like_sf"/>
</dbReference>
<dbReference type="GeneID" id="35002232"/>
<dbReference type="InterPro" id="IPR046342">
    <property type="entry name" value="CBS_dom_sf"/>
</dbReference>
<dbReference type="GO" id="GO:0050660">
    <property type="term" value="F:flavin adenine dinucleotide binding"/>
    <property type="evidence" value="ECO:0007669"/>
    <property type="project" value="InterPro"/>
</dbReference>
<evidence type="ECO:0000256" key="2">
    <source>
        <dbReference type="ARBA" id="ARBA00022692"/>
    </source>
</evidence>
<protein>
    <submittedName>
        <fullName evidence="11">Hemolysin, contains CBS domains</fullName>
    </submittedName>
</protein>
<dbReference type="EMBL" id="FNYR01000055">
    <property type="protein sequence ID" value="SEJ35652.1"/>
    <property type="molecule type" value="Genomic_DNA"/>
</dbReference>
<dbReference type="PANTHER" id="PTHR22777:SF17">
    <property type="entry name" value="UPF0053 PROTEIN SLL0260"/>
    <property type="match status" value="1"/>
</dbReference>
<evidence type="ECO:0000256" key="4">
    <source>
        <dbReference type="ARBA" id="ARBA00022989"/>
    </source>
</evidence>
<dbReference type="SMART" id="SM01091">
    <property type="entry name" value="CorC_HlyC"/>
    <property type="match status" value="1"/>
</dbReference>
<feature type="domain" description="CBS" evidence="9">
    <location>
        <begin position="236"/>
        <end position="296"/>
    </location>
</feature>
<dbReference type="AlphaFoldDB" id="A0A1H6YEP3"/>
<keyword evidence="6 8" id="KW-0472">Membrane</keyword>
<dbReference type="Gene3D" id="3.10.580.10">
    <property type="entry name" value="CBS-domain"/>
    <property type="match status" value="1"/>
</dbReference>
<dbReference type="SUPFAM" id="SSF56176">
    <property type="entry name" value="FAD-binding/transporter-associated domain-like"/>
    <property type="match status" value="1"/>
</dbReference>
<proteinExistence type="predicted"/>
<keyword evidence="3" id="KW-0677">Repeat</keyword>
<dbReference type="InterPro" id="IPR005170">
    <property type="entry name" value="Transptr-assoc_dom"/>
</dbReference>
<dbReference type="SUPFAM" id="SSF54631">
    <property type="entry name" value="CBS-domain pair"/>
    <property type="match status" value="1"/>
</dbReference>
<dbReference type="GO" id="GO:0016020">
    <property type="term" value="C:membrane"/>
    <property type="evidence" value="ECO:0007669"/>
    <property type="project" value="UniProtKB-SubCell"/>
</dbReference>